<keyword evidence="6" id="KW-1185">Reference proteome</keyword>
<dbReference type="SUPFAM" id="SSF53850">
    <property type="entry name" value="Periplasmic binding protein-like II"/>
    <property type="match status" value="1"/>
</dbReference>
<dbReference type="GO" id="GO:0015276">
    <property type="term" value="F:ligand-gated monoatomic ion channel activity"/>
    <property type="evidence" value="ECO:0007669"/>
    <property type="project" value="InterPro"/>
</dbReference>
<evidence type="ECO:0000259" key="4">
    <source>
        <dbReference type="SMART" id="SM00079"/>
    </source>
</evidence>
<proteinExistence type="predicted"/>
<gene>
    <name evidence="5" type="ORF">O9A_00855</name>
</gene>
<sequence length="250" mass="27901">MKLLAVALITSATLFAQLANAKTLKIASDASYPPFSYVNSNNELQGFDIDISYALCKKMNVECTIVTQDFEGMIPGLLAKKYDAIISSLAPTEERLQKIDFTDAYYSTELVVIVHKDSGIKEISAEAFKNKNLGVQSNTTQAAYAEDHYASEGANIKLYPTAIEVKRDLLSHKVDVVISDKLAAVTWLGNEEKDCCQLLGSLEKTKLPIAIAIRKNNNDLKNKFNEAIKEIREDGTYDKIMKKYFTFDIY</sequence>
<feature type="domain" description="Solute-binding protein family 3/N-terminal" evidence="3">
    <location>
        <begin position="23"/>
        <end position="248"/>
    </location>
</feature>
<dbReference type="OrthoDB" id="9807134at2"/>
<organism evidence="5 6">
    <name type="scientific">Bartonella koehlerae C-29</name>
    <dbReference type="NCBI Taxonomy" id="1134510"/>
    <lineage>
        <taxon>Bacteria</taxon>
        <taxon>Pseudomonadati</taxon>
        <taxon>Pseudomonadota</taxon>
        <taxon>Alphaproteobacteria</taxon>
        <taxon>Hyphomicrobiales</taxon>
        <taxon>Bartonellaceae</taxon>
        <taxon>Bartonella</taxon>
    </lineage>
</organism>
<evidence type="ECO:0000313" key="6">
    <source>
        <dbReference type="Proteomes" id="UP000027015"/>
    </source>
</evidence>
<dbReference type="eggNOG" id="COG0834">
    <property type="taxonomic scope" value="Bacteria"/>
</dbReference>
<dbReference type="PATRIC" id="fig|1134510.3.peg.977"/>
<protein>
    <submittedName>
        <fullName evidence="5">Lysine-arginine-ornithine-binding periplasmic protein</fullName>
    </submittedName>
</protein>
<dbReference type="AlphaFoldDB" id="A0A067W6J6"/>
<keyword evidence="1 2" id="KW-0732">Signal</keyword>
<dbReference type="SMART" id="SM00079">
    <property type="entry name" value="PBPe"/>
    <property type="match status" value="1"/>
</dbReference>
<feature type="chain" id="PRO_5001647775" evidence="2">
    <location>
        <begin position="22"/>
        <end position="250"/>
    </location>
</feature>
<evidence type="ECO:0000256" key="1">
    <source>
        <dbReference type="ARBA" id="ARBA00022729"/>
    </source>
</evidence>
<accession>A0A067W6J6</accession>
<feature type="domain" description="Ionotropic glutamate receptor C-terminal" evidence="4">
    <location>
        <begin position="23"/>
        <end position="247"/>
    </location>
</feature>
<dbReference type="PANTHER" id="PTHR35936">
    <property type="entry name" value="MEMBRANE-BOUND LYTIC MUREIN TRANSGLYCOSYLASE F"/>
    <property type="match status" value="1"/>
</dbReference>
<dbReference type="Gene3D" id="3.40.190.10">
    <property type="entry name" value="Periplasmic binding protein-like II"/>
    <property type="match status" value="2"/>
</dbReference>
<evidence type="ECO:0000313" key="5">
    <source>
        <dbReference type="EMBL" id="KEC55575.1"/>
    </source>
</evidence>
<dbReference type="RefSeq" id="WP_034459093.1">
    <property type="nucleotide sequence ID" value="NZ_CADEAH010000010.1"/>
</dbReference>
<evidence type="ECO:0000259" key="3">
    <source>
        <dbReference type="SMART" id="SM00062"/>
    </source>
</evidence>
<dbReference type="EMBL" id="AHPL01000007">
    <property type="protein sequence ID" value="KEC55575.1"/>
    <property type="molecule type" value="Genomic_DNA"/>
</dbReference>
<dbReference type="PANTHER" id="PTHR35936:SF17">
    <property type="entry name" value="ARGININE-BINDING EXTRACELLULAR PROTEIN ARTP"/>
    <property type="match status" value="1"/>
</dbReference>
<comment type="caution">
    <text evidence="5">The sequence shown here is derived from an EMBL/GenBank/DDBJ whole genome shotgun (WGS) entry which is preliminary data.</text>
</comment>
<dbReference type="InterPro" id="IPR001320">
    <property type="entry name" value="Iontro_rcpt_C"/>
</dbReference>
<dbReference type="SMART" id="SM00062">
    <property type="entry name" value="PBPb"/>
    <property type="match status" value="1"/>
</dbReference>
<dbReference type="InterPro" id="IPR001638">
    <property type="entry name" value="Solute-binding_3/MltF_N"/>
</dbReference>
<evidence type="ECO:0000256" key="2">
    <source>
        <dbReference type="SAM" id="SignalP"/>
    </source>
</evidence>
<dbReference type="HOGENOM" id="CLU_019602_18_0_5"/>
<dbReference type="Proteomes" id="UP000027015">
    <property type="component" value="Unassembled WGS sequence"/>
</dbReference>
<dbReference type="Pfam" id="PF00497">
    <property type="entry name" value="SBP_bac_3"/>
    <property type="match status" value="1"/>
</dbReference>
<dbReference type="GO" id="GO:0016020">
    <property type="term" value="C:membrane"/>
    <property type="evidence" value="ECO:0007669"/>
    <property type="project" value="InterPro"/>
</dbReference>
<dbReference type="STRING" id="1134510.O9A_00855"/>
<name>A0A067W6J6_9HYPH</name>
<feature type="signal peptide" evidence="2">
    <location>
        <begin position="1"/>
        <end position="21"/>
    </location>
</feature>
<reference evidence="5 6" key="1">
    <citation type="submission" date="2012-04" db="EMBL/GenBank/DDBJ databases">
        <title>The Genome Sequence of Bartonella koehlerae C-29.</title>
        <authorList>
            <consortium name="The Broad Institute Genome Sequencing Platform"/>
            <consortium name="The Broad Institute Genome Sequencing Center for Infectious Disease"/>
            <person name="Feldgarden M."/>
            <person name="Kirby J."/>
            <person name="Kosoy M."/>
            <person name="Birtles R."/>
            <person name="Probert W.S."/>
            <person name="Chiaraviglio L."/>
            <person name="Walker B."/>
            <person name="Young S.K."/>
            <person name="Zeng Q."/>
            <person name="Gargeya S."/>
            <person name="Fitzgerald M."/>
            <person name="Haas B."/>
            <person name="Abouelleil A."/>
            <person name="Alvarado L."/>
            <person name="Arachchi H.M."/>
            <person name="Berlin A.M."/>
            <person name="Chapman S.B."/>
            <person name="Goldberg J."/>
            <person name="Griggs A."/>
            <person name="Gujja S."/>
            <person name="Hansen M."/>
            <person name="Howarth C."/>
            <person name="Imamovic A."/>
            <person name="Larimer J."/>
            <person name="McCowen C."/>
            <person name="Montmayeur A."/>
            <person name="Murphy C."/>
            <person name="Neiman D."/>
            <person name="Pearson M."/>
            <person name="Priest M."/>
            <person name="Roberts A."/>
            <person name="Saif S."/>
            <person name="Shea T."/>
            <person name="Sisk P."/>
            <person name="Sykes S."/>
            <person name="Wortman J."/>
            <person name="Nusbaum C."/>
            <person name="Birren B."/>
        </authorList>
    </citation>
    <scope>NUCLEOTIDE SEQUENCE [LARGE SCALE GENOMIC DNA]</scope>
    <source>
        <strain evidence="5 6">C-29</strain>
    </source>
</reference>